<keyword evidence="1 5" id="KW-0547">Nucleotide-binding</keyword>
<dbReference type="InterPro" id="IPR027417">
    <property type="entry name" value="P-loop_NTPase"/>
</dbReference>
<dbReference type="InterPro" id="IPR014016">
    <property type="entry name" value="UvrD-like_ATP-bd"/>
</dbReference>
<dbReference type="InterPro" id="IPR000212">
    <property type="entry name" value="DNA_helicase_UvrD/REP"/>
</dbReference>
<dbReference type="GO" id="GO:0005829">
    <property type="term" value="C:cytosol"/>
    <property type="evidence" value="ECO:0007669"/>
    <property type="project" value="TreeGrafter"/>
</dbReference>
<dbReference type="PROSITE" id="PS51198">
    <property type="entry name" value="UVRD_HELICASE_ATP_BIND"/>
    <property type="match status" value="1"/>
</dbReference>
<dbReference type="RefSeq" id="WP_174562989.1">
    <property type="nucleotide sequence ID" value="NZ_FOAW01000013.1"/>
</dbReference>
<keyword evidence="3 5" id="KW-0347">Helicase</keyword>
<keyword evidence="8" id="KW-1185">Reference proteome</keyword>
<name>A0A1H7SIS1_9NOCA</name>
<dbReference type="GO" id="GO:0005524">
    <property type="term" value="F:ATP binding"/>
    <property type="evidence" value="ECO:0007669"/>
    <property type="project" value="UniProtKB-UniRule"/>
</dbReference>
<dbReference type="Gene3D" id="3.40.50.300">
    <property type="entry name" value="P-loop containing nucleotide triphosphate hydrolases"/>
    <property type="match status" value="3"/>
</dbReference>
<dbReference type="SUPFAM" id="SSF52540">
    <property type="entry name" value="P-loop containing nucleoside triphosphate hydrolases"/>
    <property type="match status" value="1"/>
</dbReference>
<dbReference type="GO" id="GO:0043138">
    <property type="term" value="F:3'-5' DNA helicase activity"/>
    <property type="evidence" value="ECO:0007669"/>
    <property type="project" value="TreeGrafter"/>
</dbReference>
<dbReference type="GO" id="GO:0000725">
    <property type="term" value="P:recombinational repair"/>
    <property type="evidence" value="ECO:0007669"/>
    <property type="project" value="TreeGrafter"/>
</dbReference>
<dbReference type="NCBIfam" id="NF041465">
    <property type="entry name" value="HelD_MYCSM"/>
    <property type="match status" value="1"/>
</dbReference>
<dbReference type="PANTHER" id="PTHR11070:SF45">
    <property type="entry name" value="DNA 3'-5' HELICASE"/>
    <property type="match status" value="1"/>
</dbReference>
<organism evidence="7 8">
    <name type="scientific">Rhodococcus maanshanensis</name>
    <dbReference type="NCBI Taxonomy" id="183556"/>
    <lineage>
        <taxon>Bacteria</taxon>
        <taxon>Bacillati</taxon>
        <taxon>Actinomycetota</taxon>
        <taxon>Actinomycetes</taxon>
        <taxon>Mycobacteriales</taxon>
        <taxon>Nocardiaceae</taxon>
        <taxon>Rhodococcus</taxon>
    </lineage>
</organism>
<evidence type="ECO:0000256" key="5">
    <source>
        <dbReference type="PROSITE-ProRule" id="PRU00560"/>
    </source>
</evidence>
<keyword evidence="4 5" id="KW-0067">ATP-binding</keyword>
<dbReference type="PANTHER" id="PTHR11070">
    <property type="entry name" value="UVRD / RECB / PCRA DNA HELICASE FAMILY MEMBER"/>
    <property type="match status" value="1"/>
</dbReference>
<protein>
    <submittedName>
        <fullName evidence="7">DNA helicase IV</fullName>
    </submittedName>
</protein>
<feature type="binding site" evidence="5">
    <location>
        <begin position="204"/>
        <end position="211"/>
    </location>
    <ligand>
        <name>ATP</name>
        <dbReference type="ChEBI" id="CHEBI:30616"/>
    </ligand>
</feature>
<evidence type="ECO:0000256" key="4">
    <source>
        <dbReference type="ARBA" id="ARBA00022840"/>
    </source>
</evidence>
<evidence type="ECO:0000256" key="1">
    <source>
        <dbReference type="ARBA" id="ARBA00022741"/>
    </source>
</evidence>
<dbReference type="EMBL" id="FOAW01000013">
    <property type="protein sequence ID" value="SEL72338.1"/>
    <property type="molecule type" value="Genomic_DNA"/>
</dbReference>
<reference evidence="8" key="1">
    <citation type="submission" date="2016-10" db="EMBL/GenBank/DDBJ databases">
        <authorList>
            <person name="Varghese N."/>
            <person name="Submissions S."/>
        </authorList>
    </citation>
    <scope>NUCLEOTIDE SEQUENCE [LARGE SCALE GENOMIC DNA]</scope>
    <source>
        <strain evidence="8">DSM 44675</strain>
    </source>
</reference>
<dbReference type="InterPro" id="IPR048227">
    <property type="entry name" value="HelD-like_actinomycetes"/>
</dbReference>
<evidence type="ECO:0000313" key="7">
    <source>
        <dbReference type="EMBL" id="SEL72338.1"/>
    </source>
</evidence>
<accession>A0A1H7SIS1</accession>
<evidence type="ECO:0000256" key="2">
    <source>
        <dbReference type="ARBA" id="ARBA00022801"/>
    </source>
</evidence>
<evidence type="ECO:0000256" key="3">
    <source>
        <dbReference type="ARBA" id="ARBA00022806"/>
    </source>
</evidence>
<keyword evidence="2 5" id="KW-0378">Hydrolase</keyword>
<evidence type="ECO:0000313" key="8">
    <source>
        <dbReference type="Proteomes" id="UP000198677"/>
    </source>
</evidence>
<dbReference type="NCBIfam" id="NF041258">
    <property type="entry name" value="motor_HelR_2"/>
    <property type="match status" value="1"/>
</dbReference>
<dbReference type="GO" id="GO:0016787">
    <property type="term" value="F:hydrolase activity"/>
    <property type="evidence" value="ECO:0007669"/>
    <property type="project" value="UniProtKB-UniRule"/>
</dbReference>
<sequence length="736" mass="80247">MSTQGHEDELRSERNHVAGLYARLDAERARVKGRYGAALRGPIDAENGGTLVDRDAEVRALAREVNRLDVADNGLCFGRLDTLSGEHSYVGRIGIFDEANDYEPLLLDWRAPASRAFYVATAASPENMRRRRQFHARGRQVVDFTDEALGRPDGADDDGRGDSALLAAVNAPRGEGMRDIVATIQAEQDQIIRLDHPGVLVIEGGPGTGKTVVALHRVAYLLYTQRERMERHGVLVVGPNPAFLNHIGRVLPSLGESDVVFMTAGDLVPGLRVTAEDAPEAARLKGSLKVLDVLAAAIADRQRLPGDPLPIELSDVAVRIDAETAEWAREEARASGLPHNEARAVFREIVTYVLTERAMARIGRGWLTRKDGQAWEELRADLVAELADNDAFVAALDELWPILTPETLLAQLYTSPERLRAAGADALLRADGDAWTVSDLPLLDELVDLLGPDPAAEQTAERERKAAAEAEAAYAAGVLDLMVGREDHMDDDDHLFATDLLYAEDLADRFLERDTRELAERAAADRDWTYRHVVVDEAQELSEMDWRVLMRRCPDRSFTVVGDLAQRRSAAGATSWDTLFEPYVPGRWAYRSLSVNYRTPAEIMGVAGALLAEFAPGVRPPESVRACGVRPWSRLVTEDELAMAIEEFVRDEAGREGTSVVIGPPGVPGTVPASETKGLEFDAVLVVEPERILADGPRGAAELYVALTRATQRLGVLHLGPLPQALTGLAETGAAG</sequence>
<dbReference type="Proteomes" id="UP000198677">
    <property type="component" value="Unassembled WGS sequence"/>
</dbReference>
<proteinExistence type="predicted"/>
<dbReference type="GO" id="GO:0003677">
    <property type="term" value="F:DNA binding"/>
    <property type="evidence" value="ECO:0007669"/>
    <property type="project" value="InterPro"/>
</dbReference>
<evidence type="ECO:0000259" key="6">
    <source>
        <dbReference type="PROSITE" id="PS51198"/>
    </source>
</evidence>
<dbReference type="AlphaFoldDB" id="A0A1H7SIS1"/>
<feature type="domain" description="UvrD-like helicase ATP-binding" evidence="6">
    <location>
        <begin position="183"/>
        <end position="600"/>
    </location>
</feature>
<gene>
    <name evidence="7" type="ORF">SAMN05444583_113105</name>
</gene>